<gene>
    <name evidence="5" type="ORF">L4923_14215</name>
</gene>
<dbReference type="SUPFAM" id="SSF53686">
    <property type="entry name" value="Tryptophan synthase beta subunit-like PLP-dependent enzymes"/>
    <property type="match status" value="1"/>
</dbReference>
<comment type="caution">
    <text evidence="5">The sequence shown here is derived from an EMBL/GenBank/DDBJ whole genome shotgun (WGS) entry which is preliminary data.</text>
</comment>
<dbReference type="InterPro" id="IPR046342">
    <property type="entry name" value="CBS_dom_sf"/>
</dbReference>
<dbReference type="CDD" id="cd04608">
    <property type="entry name" value="CBS_pair_CBS"/>
    <property type="match status" value="1"/>
</dbReference>
<dbReference type="InterPro" id="IPR000644">
    <property type="entry name" value="CBS_dom"/>
</dbReference>
<dbReference type="InterPro" id="IPR001926">
    <property type="entry name" value="TrpB-like_PALP"/>
</dbReference>
<proteinExistence type="predicted"/>
<dbReference type="InterPro" id="IPR050214">
    <property type="entry name" value="Cys_Synth/Cystath_Beta-Synth"/>
</dbReference>
<dbReference type="EMBL" id="JAKREW010000012">
    <property type="protein sequence ID" value="MCG7506176.1"/>
    <property type="molecule type" value="Genomic_DNA"/>
</dbReference>
<feature type="domain" description="CBS" evidence="4">
    <location>
        <begin position="354"/>
        <end position="410"/>
    </location>
</feature>
<sequence>MSAKAEAEFGGAMKRLQPPVASVLDLIGETPVVELKKFDTGKCRLFIKLESQNPGGSIKDRIARSMIDQAERDGRLQRGGVIVEATAGNTGLGLAQVGIPRGYRIILIVPDKMSREKVQHLRALGAEVRLTRSDVGKGHPEYYQDIAEKLAAEIPGAFYANQFSNPANPLAHETTTGPEIWQQLDGDVDAVVVGVGSGGTLSGLGRFFAGVSPKTEMVLADPVGSVLAPLVKTGEMVEAGSWTVEGIGEDFVPPNCDLSLVKKAYSVSDRHSMLAVRDLLSKEGILAGSSSGTLLSAALRYCREQKVPKRVVTFVCDSGNKYLSKVFDDFWLAEQGLAEREQHGDLSDLVARSHREGGTVFVGPDDTLLTAYGRMRRGDVSQLPVLEDGKLVGIIDEGDILGKVDGPYDGRWQRFDQPVRTAMTADLHTLQANQTLDALLPVFDRNEVAIVFDGDEFVGLITRIDLINHLRRNR</sequence>
<dbReference type="Pfam" id="PF00571">
    <property type="entry name" value="CBS"/>
    <property type="match status" value="2"/>
</dbReference>
<dbReference type="Gene3D" id="3.40.50.1100">
    <property type="match status" value="2"/>
</dbReference>
<accession>A0ABS9QFH3</accession>
<dbReference type="CDD" id="cd01561">
    <property type="entry name" value="CBS_like"/>
    <property type="match status" value="1"/>
</dbReference>
<evidence type="ECO:0000259" key="4">
    <source>
        <dbReference type="PROSITE" id="PS51371"/>
    </source>
</evidence>
<reference evidence="5 6" key="1">
    <citation type="submission" date="2022-02" db="EMBL/GenBank/DDBJ databases">
        <title>Draft genome sequence of Mezorhizobium retamae strain IRAMC:0171 isolated from Retama raetam nodules.</title>
        <authorList>
            <person name="Bengaied R."/>
            <person name="Sbissi I."/>
            <person name="Huber K."/>
            <person name="Ghodbane F."/>
            <person name="Nouioui I."/>
            <person name="Tarhouni M."/>
            <person name="Gtari M."/>
        </authorList>
    </citation>
    <scope>NUCLEOTIDE SEQUENCE [LARGE SCALE GENOMIC DNA]</scope>
    <source>
        <strain evidence="5 6">IRAMC:0171</strain>
    </source>
</reference>
<keyword evidence="3" id="KW-0129">CBS domain</keyword>
<evidence type="ECO:0000313" key="6">
    <source>
        <dbReference type="Proteomes" id="UP001201701"/>
    </source>
</evidence>
<keyword evidence="6" id="KW-1185">Reference proteome</keyword>
<evidence type="ECO:0000256" key="2">
    <source>
        <dbReference type="ARBA" id="ARBA00022898"/>
    </source>
</evidence>
<dbReference type="PROSITE" id="PS00901">
    <property type="entry name" value="CYS_SYNTHASE"/>
    <property type="match status" value="1"/>
</dbReference>
<keyword evidence="2" id="KW-0663">Pyridoxal phosphate</keyword>
<dbReference type="Gene3D" id="3.10.580.10">
    <property type="entry name" value="CBS-domain"/>
    <property type="match status" value="1"/>
</dbReference>
<dbReference type="SUPFAM" id="SSF54631">
    <property type="entry name" value="CBS-domain pair"/>
    <property type="match status" value="1"/>
</dbReference>
<evidence type="ECO:0000256" key="1">
    <source>
        <dbReference type="ARBA" id="ARBA00001933"/>
    </source>
</evidence>
<name>A0ABS9QFH3_9HYPH</name>
<comment type="cofactor">
    <cofactor evidence="1">
        <name>pyridoxal 5'-phosphate</name>
        <dbReference type="ChEBI" id="CHEBI:597326"/>
    </cofactor>
</comment>
<dbReference type="InterPro" id="IPR046353">
    <property type="entry name" value="CBS_C"/>
</dbReference>
<dbReference type="PANTHER" id="PTHR10314">
    <property type="entry name" value="CYSTATHIONINE BETA-SYNTHASE"/>
    <property type="match status" value="1"/>
</dbReference>
<dbReference type="InterPro" id="IPR001216">
    <property type="entry name" value="P-phosphate_BS"/>
</dbReference>
<protein>
    <submittedName>
        <fullName evidence="5">Pyridoxal-phosphate dependent enzyme</fullName>
    </submittedName>
</protein>
<dbReference type="PROSITE" id="PS51371">
    <property type="entry name" value="CBS"/>
    <property type="match status" value="1"/>
</dbReference>
<organism evidence="5 6">
    <name type="scientific">Mesorhizobium retamae</name>
    <dbReference type="NCBI Taxonomy" id="2912854"/>
    <lineage>
        <taxon>Bacteria</taxon>
        <taxon>Pseudomonadati</taxon>
        <taxon>Pseudomonadota</taxon>
        <taxon>Alphaproteobacteria</taxon>
        <taxon>Hyphomicrobiales</taxon>
        <taxon>Phyllobacteriaceae</taxon>
        <taxon>Mesorhizobium</taxon>
    </lineage>
</organism>
<dbReference type="SMART" id="SM00116">
    <property type="entry name" value="CBS"/>
    <property type="match status" value="2"/>
</dbReference>
<dbReference type="Proteomes" id="UP001201701">
    <property type="component" value="Unassembled WGS sequence"/>
</dbReference>
<dbReference type="InterPro" id="IPR036052">
    <property type="entry name" value="TrpB-like_PALP_sf"/>
</dbReference>
<dbReference type="Pfam" id="PF00291">
    <property type="entry name" value="PALP"/>
    <property type="match status" value="1"/>
</dbReference>
<evidence type="ECO:0000256" key="3">
    <source>
        <dbReference type="PROSITE-ProRule" id="PRU00703"/>
    </source>
</evidence>
<evidence type="ECO:0000313" key="5">
    <source>
        <dbReference type="EMBL" id="MCG7506176.1"/>
    </source>
</evidence>